<proteinExistence type="predicted"/>
<evidence type="ECO:0000313" key="3">
    <source>
        <dbReference type="EMBL" id="CEM54404.1"/>
    </source>
</evidence>
<dbReference type="EMBL" id="CDMZ01005785">
    <property type="protein sequence ID" value="CEM54404.1"/>
    <property type="molecule type" value="Genomic_DNA"/>
</dbReference>
<dbReference type="VEuPathDB" id="CryptoDB:Cvel_12759"/>
<keyword evidence="2" id="KW-0812">Transmembrane</keyword>
<gene>
    <name evidence="3" type="ORF">Cvel_12759</name>
</gene>
<dbReference type="PhylomeDB" id="A0A0G4IB54"/>
<organism evidence="3">
    <name type="scientific">Chromera velia CCMP2878</name>
    <dbReference type="NCBI Taxonomy" id="1169474"/>
    <lineage>
        <taxon>Eukaryota</taxon>
        <taxon>Sar</taxon>
        <taxon>Alveolata</taxon>
        <taxon>Colpodellida</taxon>
        <taxon>Chromeraceae</taxon>
        <taxon>Chromera</taxon>
    </lineage>
</organism>
<keyword evidence="2" id="KW-1133">Transmembrane helix</keyword>
<evidence type="ECO:0000256" key="1">
    <source>
        <dbReference type="SAM" id="MobiDB-lite"/>
    </source>
</evidence>
<protein>
    <submittedName>
        <fullName evidence="3">Uncharacterized protein</fullName>
    </submittedName>
</protein>
<dbReference type="AlphaFoldDB" id="A0A0G4IB54"/>
<name>A0A0G4IB54_9ALVE</name>
<reference evidence="3" key="1">
    <citation type="submission" date="2014-11" db="EMBL/GenBank/DDBJ databases">
        <authorList>
            <person name="Otto D Thomas"/>
            <person name="Naeem Raeece"/>
        </authorList>
    </citation>
    <scope>NUCLEOTIDE SEQUENCE</scope>
</reference>
<keyword evidence="2" id="KW-0472">Membrane</keyword>
<feature type="region of interest" description="Disordered" evidence="1">
    <location>
        <begin position="114"/>
        <end position="135"/>
    </location>
</feature>
<feature type="transmembrane region" description="Helical" evidence="2">
    <location>
        <begin position="6"/>
        <end position="29"/>
    </location>
</feature>
<accession>A0A0G4IB54</accession>
<sequence length="390" mass="42748">MALRDTISAGGVDLIFPFAVPFLSLLDILRLRNAAKVLRKDVDGSKQLEARTKEAWALFPDKSAVPRQQWQDFPNLIKVLSCWFDGDRRVLKALLGGPGDASLLHGLAASIVQHEEHEGEDGEEPPPPEHALPVPPVDPAYAKPTLFILPRAPYTFPNPPDGSSPAYLVTTLSDIWIAELEDDFNPGSVTPTSVLNFFAAGGRSFAMGIVHTPAFHIPTDKKALSVSVWDTTPDAHIRIANALDQDMAFLGEQQNKENIKAAAVSKVRFVVSLWNWRSSSFMSFDLTAVRTYEAITDLQNEAAPRGTGVPLESIFDTSTDRACSRTLYKYQDDSPHKFADLPMTKALMSAVLAGPLGILVAKVRVLHYQDWYPYAKGTAEKGGGVPELTR</sequence>
<evidence type="ECO:0000256" key="2">
    <source>
        <dbReference type="SAM" id="Phobius"/>
    </source>
</evidence>